<gene>
    <name evidence="1" type="ORF">T10_3844</name>
</gene>
<keyword evidence="2" id="KW-1185">Reference proteome</keyword>
<dbReference type="OrthoDB" id="6435240at2759"/>
<dbReference type="AlphaFoldDB" id="A0A0V1MER8"/>
<comment type="caution">
    <text evidence="1">The sequence shown here is derived from an EMBL/GenBank/DDBJ whole genome shotgun (WGS) entry which is preliminary data.</text>
</comment>
<proteinExistence type="predicted"/>
<evidence type="ECO:0000313" key="1">
    <source>
        <dbReference type="EMBL" id="KRZ70249.1"/>
    </source>
</evidence>
<dbReference type="EMBL" id="JYDO01000117">
    <property type="protein sequence ID" value="KRZ70249.1"/>
    <property type="molecule type" value="Genomic_DNA"/>
</dbReference>
<name>A0A0V1MER8_9BILA</name>
<sequence length="86" mass="9989">MRSWTEGDRSSLLRKFLEVEALGILPSIEKAKTDPALIRFQESVNFDRHQYSICLLWKLDVSPLPYYLETRKEKTDILEIPACAGF</sequence>
<protein>
    <submittedName>
        <fullName evidence="1">Uncharacterized protein</fullName>
    </submittedName>
</protein>
<organism evidence="1 2">
    <name type="scientific">Trichinella papuae</name>
    <dbReference type="NCBI Taxonomy" id="268474"/>
    <lineage>
        <taxon>Eukaryota</taxon>
        <taxon>Metazoa</taxon>
        <taxon>Ecdysozoa</taxon>
        <taxon>Nematoda</taxon>
        <taxon>Enoplea</taxon>
        <taxon>Dorylaimia</taxon>
        <taxon>Trichinellida</taxon>
        <taxon>Trichinellidae</taxon>
        <taxon>Trichinella</taxon>
    </lineage>
</organism>
<accession>A0A0V1MER8</accession>
<evidence type="ECO:0000313" key="2">
    <source>
        <dbReference type="Proteomes" id="UP000054843"/>
    </source>
</evidence>
<dbReference type="Proteomes" id="UP000054843">
    <property type="component" value="Unassembled WGS sequence"/>
</dbReference>
<reference evidence="1 2" key="1">
    <citation type="submission" date="2015-01" db="EMBL/GenBank/DDBJ databases">
        <title>Evolution of Trichinella species and genotypes.</title>
        <authorList>
            <person name="Korhonen P.K."/>
            <person name="Edoardo P."/>
            <person name="Giuseppe L.R."/>
            <person name="Gasser R.B."/>
        </authorList>
    </citation>
    <scope>NUCLEOTIDE SEQUENCE [LARGE SCALE GENOMIC DNA]</scope>
    <source>
        <strain evidence="1">ISS1980</strain>
    </source>
</reference>